<dbReference type="CDD" id="cd16321">
    <property type="entry name" value="MraZ_C"/>
    <property type="match status" value="1"/>
</dbReference>
<organism evidence="1 2">
    <name type="scientific">Novosphingobium marinum</name>
    <dbReference type="NCBI Taxonomy" id="1514948"/>
    <lineage>
        <taxon>Bacteria</taxon>
        <taxon>Pseudomonadati</taxon>
        <taxon>Pseudomonadota</taxon>
        <taxon>Alphaproteobacteria</taxon>
        <taxon>Sphingomonadales</taxon>
        <taxon>Sphingomonadaceae</taxon>
        <taxon>Novosphingobium</taxon>
    </lineage>
</organism>
<evidence type="ECO:0000313" key="1">
    <source>
        <dbReference type="EMBL" id="NYH95241.1"/>
    </source>
</evidence>
<evidence type="ECO:0000313" key="2">
    <source>
        <dbReference type="Proteomes" id="UP000522081"/>
    </source>
</evidence>
<dbReference type="EMBL" id="JACBZF010000002">
    <property type="protein sequence ID" value="NYH95241.1"/>
    <property type="molecule type" value="Genomic_DNA"/>
</dbReference>
<dbReference type="SUPFAM" id="SSF89447">
    <property type="entry name" value="AbrB/MazE/MraZ-like"/>
    <property type="match status" value="1"/>
</dbReference>
<accession>A0A7Z0BSS3</accession>
<reference evidence="1 2" key="1">
    <citation type="submission" date="2020-07" db="EMBL/GenBank/DDBJ databases">
        <title>Genomic Encyclopedia of Type Strains, Phase IV (KMG-IV): sequencing the most valuable type-strain genomes for metagenomic binning, comparative biology and taxonomic classification.</title>
        <authorList>
            <person name="Goeker M."/>
        </authorList>
    </citation>
    <scope>NUCLEOTIDE SEQUENCE [LARGE SCALE GENOMIC DNA]</scope>
    <source>
        <strain evidence="1 2">DSM 29043</strain>
    </source>
</reference>
<dbReference type="Gene3D" id="3.40.1550.20">
    <property type="entry name" value="Transcriptional regulator MraZ domain"/>
    <property type="match status" value="1"/>
</dbReference>
<proteinExistence type="predicted"/>
<dbReference type="InterPro" id="IPR035644">
    <property type="entry name" value="MraZ_C"/>
</dbReference>
<dbReference type="AlphaFoldDB" id="A0A7Z0BSS3"/>
<gene>
    <name evidence="1" type="ORF">FHS75_001560</name>
</gene>
<dbReference type="InterPro" id="IPR038619">
    <property type="entry name" value="MraZ_sf"/>
</dbReference>
<dbReference type="InterPro" id="IPR037914">
    <property type="entry name" value="SpoVT-AbrB_sf"/>
</dbReference>
<comment type="caution">
    <text evidence="1">The sequence shown here is derived from an EMBL/GenBank/DDBJ whole genome shotgun (WGS) entry which is preliminary data.</text>
</comment>
<dbReference type="RefSeq" id="WP_179407110.1">
    <property type="nucleotide sequence ID" value="NZ_BMGF01000002.1"/>
</dbReference>
<sequence>MAARAHIYSGQGFSLQRDKNRFVLPNPIRATVKESSGGKAVLCLAKHDRWTCLTGFGLSRVDDFAAQIAREEETALKKGVDFDRDLRSMQLYGFFEVPFDGSGRFVMPEHLASLANIEGELFFQGAGEFFTVWNPDELASMPSGLEFAQAACANLRAKETAKAKKG</sequence>
<protein>
    <submittedName>
        <fullName evidence="1">MraZ protein</fullName>
    </submittedName>
</protein>
<keyword evidence="2" id="KW-1185">Reference proteome</keyword>
<name>A0A7Z0BSS3_9SPHN</name>
<dbReference type="Proteomes" id="UP000522081">
    <property type="component" value="Unassembled WGS sequence"/>
</dbReference>